<evidence type="ECO:0000259" key="2">
    <source>
        <dbReference type="Pfam" id="PF01548"/>
    </source>
</evidence>
<reference evidence="4 5" key="1">
    <citation type="submission" date="2017-07" db="EMBL/GenBank/DDBJ databases">
        <title>Whole genome sequence of Azospirillum brasilense 2A1, a potential biofertilizer strain.</title>
        <authorList>
            <person name="Fontana C.A."/>
            <person name="Toffoli L.M."/>
            <person name="Salazar S.M."/>
            <person name="Puglisi E."/>
            <person name="Pedraza R."/>
            <person name="Bassi D."/>
            <person name="Cocconcelli P.S."/>
        </authorList>
    </citation>
    <scope>NUCLEOTIDE SEQUENCE [LARGE SCALE GENOMIC DNA]</scope>
    <source>
        <strain evidence="4 5">2A1</strain>
        <plasmid evidence="4">unnamed</plasmid>
    </source>
</reference>
<name>A0A235H9B2_AZOBR</name>
<accession>A0A235H9B2</accession>
<dbReference type="InterPro" id="IPR003346">
    <property type="entry name" value="Transposase_20"/>
</dbReference>
<dbReference type="PANTHER" id="PTHR33055:SF3">
    <property type="entry name" value="PUTATIVE TRANSPOSASE FOR IS117-RELATED"/>
    <property type="match status" value="1"/>
</dbReference>
<sequence length="372" mass="41988">MEQNTGVFVAMDTHKETIAVAVAEAGRSGEVRFWGEIPNRADTVRRLVEKLASKYGRLSVCYEAGPCGYELHRQITDLGHECVVVAPSLIPVRSGDHVKTDRRDALTLSRLHRAGELTAVWVPDAAHKAMRDLVRTRTAAMEMVRRARQQLQSFLLRHNRTFTGRCPWTGAHRRWLATQRFEHPAQQIVLQELIDTVTDAETRRDRLNGQIEELAQSWTLRPLVEALQAMRGVAFLSAVVLATEIGDFRRFANPRQLMAYLCLVPSEHSSGRKVQREGITKAGNTRARRVLIEGAWSYRWPARVTNEIRARLEGLPKAVQGIAWKAQTRLCARFRRLTATGKNHNVVVTAIAREMAAFAWAIAREVEPVQAP</sequence>
<protein>
    <submittedName>
        <fullName evidence="4">IS110 family transposase</fullName>
    </submittedName>
</protein>
<evidence type="ECO:0000313" key="4">
    <source>
        <dbReference type="EMBL" id="OYD82332.1"/>
    </source>
</evidence>
<dbReference type="RefSeq" id="WP_094305523.1">
    <property type="nucleotide sequence ID" value="NZ_NOWT01000023.1"/>
</dbReference>
<dbReference type="Pfam" id="PF02371">
    <property type="entry name" value="Transposase_20"/>
    <property type="match status" value="1"/>
</dbReference>
<dbReference type="AlphaFoldDB" id="A0A235H9B2"/>
<dbReference type="Proteomes" id="UP000215367">
    <property type="component" value="Unassembled WGS sequence"/>
</dbReference>
<geneLocation type="plasmid" evidence="4">
    <name>unnamed</name>
</geneLocation>
<dbReference type="GO" id="GO:0006313">
    <property type="term" value="P:DNA transposition"/>
    <property type="evidence" value="ECO:0007669"/>
    <property type="project" value="InterPro"/>
</dbReference>
<organism evidence="4 5">
    <name type="scientific">Azospirillum brasilense</name>
    <dbReference type="NCBI Taxonomy" id="192"/>
    <lineage>
        <taxon>Bacteria</taxon>
        <taxon>Pseudomonadati</taxon>
        <taxon>Pseudomonadota</taxon>
        <taxon>Alphaproteobacteria</taxon>
        <taxon>Rhodospirillales</taxon>
        <taxon>Azospirillaceae</taxon>
        <taxon>Azospirillum</taxon>
    </lineage>
</organism>
<feature type="domain" description="Transposase IS116/IS110/IS902 C-terminal" evidence="3">
    <location>
        <begin position="225"/>
        <end position="298"/>
    </location>
</feature>
<comment type="caution">
    <text evidence="4">The sequence shown here is derived from an EMBL/GenBank/DDBJ whole genome shotgun (WGS) entry which is preliminary data.</text>
</comment>
<keyword evidence="4" id="KW-0614">Plasmid</keyword>
<keyword evidence="1" id="KW-0175">Coiled coil</keyword>
<dbReference type="Pfam" id="PF01548">
    <property type="entry name" value="DEDD_Tnp_IS110"/>
    <property type="match status" value="1"/>
</dbReference>
<dbReference type="PANTHER" id="PTHR33055">
    <property type="entry name" value="TRANSPOSASE FOR INSERTION SEQUENCE ELEMENT IS1111A"/>
    <property type="match status" value="1"/>
</dbReference>
<dbReference type="GO" id="GO:0004803">
    <property type="term" value="F:transposase activity"/>
    <property type="evidence" value="ECO:0007669"/>
    <property type="project" value="InterPro"/>
</dbReference>
<proteinExistence type="predicted"/>
<feature type="domain" description="Transposase IS110-like N-terminal" evidence="2">
    <location>
        <begin position="9"/>
        <end position="157"/>
    </location>
</feature>
<dbReference type="InterPro" id="IPR047650">
    <property type="entry name" value="Transpos_IS110"/>
</dbReference>
<evidence type="ECO:0000259" key="3">
    <source>
        <dbReference type="Pfam" id="PF02371"/>
    </source>
</evidence>
<evidence type="ECO:0000313" key="5">
    <source>
        <dbReference type="Proteomes" id="UP000215367"/>
    </source>
</evidence>
<evidence type="ECO:0000256" key="1">
    <source>
        <dbReference type="SAM" id="Coils"/>
    </source>
</evidence>
<feature type="coiled-coil region" evidence="1">
    <location>
        <begin position="190"/>
        <end position="217"/>
    </location>
</feature>
<dbReference type="NCBIfam" id="NF033542">
    <property type="entry name" value="transpos_IS110"/>
    <property type="match status" value="1"/>
</dbReference>
<dbReference type="EMBL" id="NOWT01000023">
    <property type="protein sequence ID" value="OYD82332.1"/>
    <property type="molecule type" value="Genomic_DNA"/>
</dbReference>
<dbReference type="GO" id="GO:0003677">
    <property type="term" value="F:DNA binding"/>
    <property type="evidence" value="ECO:0007669"/>
    <property type="project" value="InterPro"/>
</dbReference>
<gene>
    <name evidence="4" type="ORF">CHT98_21520</name>
</gene>
<dbReference type="InterPro" id="IPR002525">
    <property type="entry name" value="Transp_IS110-like_N"/>
</dbReference>